<reference evidence="2" key="2">
    <citation type="submission" date="2020-05" db="UniProtKB">
        <authorList>
            <consortium name="EnsemblMetazoa"/>
        </authorList>
    </citation>
    <scope>IDENTIFICATION</scope>
    <source>
        <strain evidence="2">IAEA</strain>
    </source>
</reference>
<keyword evidence="1" id="KW-0812">Transmembrane</keyword>
<evidence type="ECO:0000313" key="3">
    <source>
        <dbReference type="Proteomes" id="UP000092445"/>
    </source>
</evidence>
<organism evidence="2 3">
    <name type="scientific">Glossina pallidipes</name>
    <name type="common">Tsetse fly</name>
    <dbReference type="NCBI Taxonomy" id="7398"/>
    <lineage>
        <taxon>Eukaryota</taxon>
        <taxon>Metazoa</taxon>
        <taxon>Ecdysozoa</taxon>
        <taxon>Arthropoda</taxon>
        <taxon>Hexapoda</taxon>
        <taxon>Insecta</taxon>
        <taxon>Pterygota</taxon>
        <taxon>Neoptera</taxon>
        <taxon>Endopterygota</taxon>
        <taxon>Diptera</taxon>
        <taxon>Brachycera</taxon>
        <taxon>Muscomorpha</taxon>
        <taxon>Hippoboscoidea</taxon>
        <taxon>Glossinidae</taxon>
        <taxon>Glossina</taxon>
    </lineage>
</organism>
<dbReference type="AlphaFoldDB" id="A0A1B0AJM4"/>
<evidence type="ECO:0000313" key="2">
    <source>
        <dbReference type="EnsemblMetazoa" id="GPAI047945-PA"/>
    </source>
</evidence>
<protein>
    <submittedName>
        <fullName evidence="2">Uncharacterized protein</fullName>
    </submittedName>
</protein>
<sequence length="166" mass="19181">MAENVNKLLLQNDKKLVIIGAVGNSAFPDCNKMVALNLLDRHPALLDHEAEEGQIQFYYNPAESILWLHFETTFDATSELHQRMRSRFARIFLFATHMCHLIVFVELNVTFDASLLGTFKALKIIRQIIITVVILVVLLSTQKEYNKQEIKNLWSSFVLIQFVKLF</sequence>
<dbReference type="EnsemblMetazoa" id="GPAI047945-RA">
    <property type="protein sequence ID" value="GPAI047945-PA"/>
    <property type="gene ID" value="GPAI047945"/>
</dbReference>
<keyword evidence="1" id="KW-0472">Membrane</keyword>
<name>A0A1B0AJM4_GLOPL</name>
<proteinExistence type="predicted"/>
<reference evidence="3" key="1">
    <citation type="submission" date="2014-03" db="EMBL/GenBank/DDBJ databases">
        <authorList>
            <person name="Aksoy S."/>
            <person name="Warren W."/>
            <person name="Wilson R.K."/>
        </authorList>
    </citation>
    <scope>NUCLEOTIDE SEQUENCE [LARGE SCALE GENOMIC DNA]</scope>
    <source>
        <strain evidence="3">IAEA</strain>
    </source>
</reference>
<dbReference type="Proteomes" id="UP000092445">
    <property type="component" value="Unassembled WGS sequence"/>
</dbReference>
<feature type="transmembrane region" description="Helical" evidence="1">
    <location>
        <begin position="88"/>
        <end position="104"/>
    </location>
</feature>
<dbReference type="VEuPathDB" id="VectorBase:GPAI047945"/>
<keyword evidence="3" id="KW-1185">Reference proteome</keyword>
<dbReference type="GO" id="GO:0000184">
    <property type="term" value="P:nuclear-transcribed mRNA catabolic process, nonsense-mediated decay"/>
    <property type="evidence" value="ECO:0007669"/>
    <property type="project" value="InterPro"/>
</dbReference>
<evidence type="ECO:0000256" key="1">
    <source>
        <dbReference type="SAM" id="Phobius"/>
    </source>
</evidence>
<dbReference type="STRING" id="7398.A0A1B0AJM4"/>
<dbReference type="Pfam" id="PF10220">
    <property type="entry name" value="Smg8_Smg9"/>
    <property type="match status" value="1"/>
</dbReference>
<accession>A0A1B0AJM4</accession>
<keyword evidence="1" id="KW-1133">Transmembrane helix</keyword>
<feature type="transmembrane region" description="Helical" evidence="1">
    <location>
        <begin position="124"/>
        <end position="141"/>
    </location>
</feature>
<dbReference type="InterPro" id="IPR019354">
    <property type="entry name" value="SMG8-like"/>
</dbReference>